<dbReference type="Proteomes" id="UP000245207">
    <property type="component" value="Unassembled WGS sequence"/>
</dbReference>
<dbReference type="GO" id="GO:0016740">
    <property type="term" value="F:transferase activity"/>
    <property type="evidence" value="ECO:0007669"/>
    <property type="project" value="UniProtKB-KW"/>
</dbReference>
<dbReference type="Gene3D" id="1.25.40.860">
    <property type="match status" value="1"/>
</dbReference>
<dbReference type="EMBL" id="PKPP01011424">
    <property type="protein sequence ID" value="PWA44173.1"/>
    <property type="molecule type" value="Genomic_DNA"/>
</dbReference>
<sequence>MDLVASEFYSEKDKTYDMNFNEEGVKVYRTKELEEQQANSQIWNETWRSSFFYKPCNYELFVKQSLNMDMGIVIARGCLGIEKYDSSWGSRFRPIFMPLDLATNVHPLLAKIAKLGGKLSSASFVPEVQLGHYVPALEKVATLRPLQQAETHDHQF</sequence>
<dbReference type="GO" id="GO:0030244">
    <property type="term" value="P:cellulose biosynthetic process"/>
    <property type="evidence" value="ECO:0007669"/>
    <property type="project" value="InterPro"/>
</dbReference>
<protein>
    <submittedName>
        <fullName evidence="1">Glycosyltransferase-like KOBITO 1</fullName>
    </submittedName>
</protein>
<organism evidence="1 2">
    <name type="scientific">Artemisia annua</name>
    <name type="common">Sweet wormwood</name>
    <dbReference type="NCBI Taxonomy" id="35608"/>
    <lineage>
        <taxon>Eukaryota</taxon>
        <taxon>Viridiplantae</taxon>
        <taxon>Streptophyta</taxon>
        <taxon>Embryophyta</taxon>
        <taxon>Tracheophyta</taxon>
        <taxon>Spermatophyta</taxon>
        <taxon>Magnoliopsida</taxon>
        <taxon>eudicotyledons</taxon>
        <taxon>Gunneridae</taxon>
        <taxon>Pentapetalae</taxon>
        <taxon>asterids</taxon>
        <taxon>campanulids</taxon>
        <taxon>Asterales</taxon>
        <taxon>Asteraceae</taxon>
        <taxon>Asteroideae</taxon>
        <taxon>Anthemideae</taxon>
        <taxon>Artemisiinae</taxon>
        <taxon>Artemisia</taxon>
    </lineage>
</organism>
<evidence type="ECO:0000313" key="1">
    <source>
        <dbReference type="EMBL" id="PWA44173.1"/>
    </source>
</evidence>
<dbReference type="OrthoDB" id="10618449at2759"/>
<dbReference type="AlphaFoldDB" id="A0A2U1L593"/>
<proteinExistence type="predicted"/>
<keyword evidence="1" id="KW-0808">Transferase</keyword>
<dbReference type="PANTHER" id="PTHR46701">
    <property type="entry name" value="GLYCOSYLTRANSFERASE-LIKE KOBITO 1"/>
    <property type="match status" value="1"/>
</dbReference>
<keyword evidence="2" id="KW-1185">Reference proteome</keyword>
<name>A0A2U1L593_ARTAN</name>
<comment type="caution">
    <text evidence="1">The sequence shown here is derived from an EMBL/GenBank/DDBJ whole genome shotgun (WGS) entry which is preliminary data.</text>
</comment>
<dbReference type="GO" id="GO:0009737">
    <property type="term" value="P:response to abscisic acid"/>
    <property type="evidence" value="ECO:0007669"/>
    <property type="project" value="InterPro"/>
</dbReference>
<reference evidence="1 2" key="1">
    <citation type="journal article" date="2018" name="Mol. Plant">
        <title>The genome of Artemisia annua provides insight into the evolution of Asteraceae family and artemisinin biosynthesis.</title>
        <authorList>
            <person name="Shen Q."/>
            <person name="Zhang L."/>
            <person name="Liao Z."/>
            <person name="Wang S."/>
            <person name="Yan T."/>
            <person name="Shi P."/>
            <person name="Liu M."/>
            <person name="Fu X."/>
            <person name="Pan Q."/>
            <person name="Wang Y."/>
            <person name="Lv Z."/>
            <person name="Lu X."/>
            <person name="Zhang F."/>
            <person name="Jiang W."/>
            <person name="Ma Y."/>
            <person name="Chen M."/>
            <person name="Hao X."/>
            <person name="Li L."/>
            <person name="Tang Y."/>
            <person name="Lv G."/>
            <person name="Zhou Y."/>
            <person name="Sun X."/>
            <person name="Brodelius P.E."/>
            <person name="Rose J.K.C."/>
            <person name="Tang K."/>
        </authorList>
    </citation>
    <scope>NUCLEOTIDE SEQUENCE [LARGE SCALE GENOMIC DNA]</scope>
    <source>
        <strain evidence="2">cv. Huhao1</strain>
        <tissue evidence="1">Leaf</tissue>
    </source>
</reference>
<gene>
    <name evidence="1" type="ORF">CTI12_AA528790</name>
</gene>
<dbReference type="InterPro" id="IPR044224">
    <property type="entry name" value="KOBITO1-like"/>
</dbReference>
<dbReference type="STRING" id="35608.A0A2U1L593"/>
<dbReference type="PANTHER" id="PTHR46701:SF7">
    <property type="entry name" value="GLYCOSYLTRANSFERASE-LIKE KOBITO 1"/>
    <property type="match status" value="1"/>
</dbReference>
<evidence type="ECO:0000313" key="2">
    <source>
        <dbReference type="Proteomes" id="UP000245207"/>
    </source>
</evidence>
<accession>A0A2U1L593</accession>